<accession>A0A7X0JRK8</accession>
<dbReference type="Pfam" id="PF13719">
    <property type="entry name" value="Zn_ribbon_5"/>
    <property type="match status" value="1"/>
</dbReference>
<dbReference type="NCBIfam" id="TIGR02098">
    <property type="entry name" value="MJ0042_CXXC"/>
    <property type="match status" value="1"/>
</dbReference>
<protein>
    <submittedName>
        <fullName evidence="4">Putative Zn finger-like uncharacterized protein</fullName>
    </submittedName>
</protein>
<evidence type="ECO:0000256" key="2">
    <source>
        <dbReference type="SAM" id="Phobius"/>
    </source>
</evidence>
<keyword evidence="2" id="KW-1133">Transmembrane helix</keyword>
<feature type="compositionally biased region" description="Basic and acidic residues" evidence="1">
    <location>
        <begin position="272"/>
        <end position="295"/>
    </location>
</feature>
<keyword evidence="2" id="KW-0812">Transmembrane</keyword>
<organism evidence="4 5">
    <name type="scientific">Pseudoteredinibacter isoporae</name>
    <dbReference type="NCBI Taxonomy" id="570281"/>
    <lineage>
        <taxon>Bacteria</taxon>
        <taxon>Pseudomonadati</taxon>
        <taxon>Pseudomonadota</taxon>
        <taxon>Gammaproteobacteria</taxon>
        <taxon>Cellvibrionales</taxon>
        <taxon>Cellvibrionaceae</taxon>
        <taxon>Pseudoteredinibacter</taxon>
    </lineage>
</organism>
<feature type="compositionally biased region" description="Acidic residues" evidence="1">
    <location>
        <begin position="142"/>
        <end position="151"/>
    </location>
</feature>
<feature type="compositionally biased region" description="Basic and acidic residues" evidence="1">
    <location>
        <begin position="50"/>
        <end position="61"/>
    </location>
</feature>
<dbReference type="RefSeq" id="WP_166853332.1">
    <property type="nucleotide sequence ID" value="NZ_JAAONY010000001.1"/>
</dbReference>
<name>A0A7X0JRK8_9GAMM</name>
<evidence type="ECO:0000313" key="5">
    <source>
        <dbReference type="Proteomes" id="UP000528457"/>
    </source>
</evidence>
<keyword evidence="5" id="KW-1185">Reference proteome</keyword>
<feature type="compositionally biased region" description="Basic and acidic residues" evidence="1">
    <location>
        <begin position="359"/>
        <end position="372"/>
    </location>
</feature>
<feature type="domain" description="Zinc finger/thioredoxin putative" evidence="3">
    <location>
        <begin position="1"/>
        <end position="37"/>
    </location>
</feature>
<feature type="compositionally biased region" description="Basic and acidic residues" evidence="1">
    <location>
        <begin position="440"/>
        <end position="449"/>
    </location>
</feature>
<dbReference type="AlphaFoldDB" id="A0A7X0JRK8"/>
<sequence length="645" mass="72217">MITRCPACSTAFNVNSQQLASARGAVRCGSCLQVFKATDHIVFDGLQQESEPRATETHKQESSNLAPTKTEHRTEDEPASTEFDAAENPTQSTPEEDSSLPSWDQYPEDSNPKQQDESNTGQEFEELASDMDDDPFLQVDQELAEQLDQELEAAFATDLDIEPPSESQADSHFSSFGENDLESPVSEISPEPNNSDTSREDSIQSSHSDFFEELSELAEQSLEEATKEETQAALDINEADLESSHEIEDNDKSAEDKHPELNIEATAQEDDAQSKPDEPRFTDDDTEHFKQKPETNRSLPQAFSPELPEESENDLDESWALDMMMKELDGAEDLNQPSKIEQVLDGRTMEESSPLEDILNDRPAPDLEKEEHPEEVELGGLDLSSELEDALSMDSIESGNLSLAADSEFNLEQDDESYRPQDSEAEALNRDLDEQESDADSLHSKGSEKEDSEPELEVRIVPQQEEPSKAEMIDSIEPEPLEMEFRQEKPNWNWLWGSGVALALLAAIGQFAWIKFDDLNRQPPYRDYYQIACNILSCSLPPQIDLSKLKASNLVVRSHPETEQALVVDMVLLNLAQFEQEFPDIQLTFSDIQGKALASRVFRPSEYLAGELAGASRMPIQRPIHLSLDIVDPGNEAVNYKVDVR</sequence>
<feature type="compositionally biased region" description="Basic and acidic residues" evidence="1">
    <location>
        <begin position="242"/>
        <end position="261"/>
    </location>
</feature>
<feature type="region of interest" description="Disordered" evidence="1">
    <location>
        <begin position="49"/>
        <end position="319"/>
    </location>
</feature>
<dbReference type="InterPro" id="IPR011723">
    <property type="entry name" value="Znf/thioredoxin_put"/>
</dbReference>
<feature type="compositionally biased region" description="Basic and acidic residues" evidence="1">
    <location>
        <begin position="416"/>
        <end position="432"/>
    </location>
</feature>
<feature type="region of interest" description="Disordered" evidence="1">
    <location>
        <begin position="345"/>
        <end position="468"/>
    </location>
</feature>
<dbReference type="Pfam" id="PF11906">
    <property type="entry name" value="DUF3426"/>
    <property type="match status" value="1"/>
</dbReference>
<evidence type="ECO:0000256" key="1">
    <source>
        <dbReference type="SAM" id="MobiDB-lite"/>
    </source>
</evidence>
<dbReference type="Proteomes" id="UP000528457">
    <property type="component" value="Unassembled WGS sequence"/>
</dbReference>
<proteinExistence type="predicted"/>
<dbReference type="EMBL" id="JACHHT010000001">
    <property type="protein sequence ID" value="MBB6520992.1"/>
    <property type="molecule type" value="Genomic_DNA"/>
</dbReference>
<evidence type="ECO:0000313" key="4">
    <source>
        <dbReference type="EMBL" id="MBB6520992.1"/>
    </source>
</evidence>
<feature type="transmembrane region" description="Helical" evidence="2">
    <location>
        <begin position="494"/>
        <end position="514"/>
    </location>
</feature>
<feature type="compositionally biased region" description="Polar residues" evidence="1">
    <location>
        <begin position="165"/>
        <end position="177"/>
    </location>
</feature>
<dbReference type="InterPro" id="IPR021834">
    <property type="entry name" value="DUF3426"/>
</dbReference>
<reference evidence="4 5" key="1">
    <citation type="submission" date="2020-08" db="EMBL/GenBank/DDBJ databases">
        <title>Genomic Encyclopedia of Type Strains, Phase IV (KMG-IV): sequencing the most valuable type-strain genomes for metagenomic binning, comparative biology and taxonomic classification.</title>
        <authorList>
            <person name="Goeker M."/>
        </authorList>
    </citation>
    <scope>NUCLEOTIDE SEQUENCE [LARGE SCALE GENOMIC DNA]</scope>
    <source>
        <strain evidence="4 5">DSM 22368</strain>
    </source>
</reference>
<evidence type="ECO:0000259" key="3">
    <source>
        <dbReference type="Pfam" id="PF13719"/>
    </source>
</evidence>
<keyword evidence="2" id="KW-0472">Membrane</keyword>
<feature type="compositionally biased region" description="Acidic residues" evidence="1">
    <location>
        <begin position="307"/>
        <end position="319"/>
    </location>
</feature>
<dbReference type="InParanoid" id="A0A7X0JRK8"/>
<feature type="compositionally biased region" description="Acidic residues" evidence="1">
    <location>
        <begin position="123"/>
        <end position="135"/>
    </location>
</feature>
<gene>
    <name evidence="4" type="ORF">HNR48_001270</name>
</gene>
<comment type="caution">
    <text evidence="4">The sequence shown here is derived from an EMBL/GenBank/DDBJ whole genome shotgun (WGS) entry which is preliminary data.</text>
</comment>